<proteinExistence type="predicted"/>
<name>A0A4Y2LW20_ARAVE</name>
<keyword evidence="2" id="KW-1185">Reference proteome</keyword>
<evidence type="ECO:0000313" key="2">
    <source>
        <dbReference type="Proteomes" id="UP000499080"/>
    </source>
</evidence>
<gene>
    <name evidence="1" type="ORF">AVEN_240118_1</name>
</gene>
<dbReference type="Proteomes" id="UP000499080">
    <property type="component" value="Unassembled WGS sequence"/>
</dbReference>
<reference evidence="1 2" key="1">
    <citation type="journal article" date="2019" name="Sci. Rep.">
        <title>Orb-weaving spider Araneus ventricosus genome elucidates the spidroin gene catalogue.</title>
        <authorList>
            <person name="Kono N."/>
            <person name="Nakamura H."/>
            <person name="Ohtoshi R."/>
            <person name="Moran D.A.P."/>
            <person name="Shinohara A."/>
            <person name="Yoshida Y."/>
            <person name="Fujiwara M."/>
            <person name="Mori M."/>
            <person name="Tomita M."/>
            <person name="Arakawa K."/>
        </authorList>
    </citation>
    <scope>NUCLEOTIDE SEQUENCE [LARGE SCALE GENOMIC DNA]</scope>
</reference>
<dbReference type="EMBL" id="BGPR01120559">
    <property type="protein sequence ID" value="GBN19015.1"/>
    <property type="molecule type" value="Genomic_DNA"/>
</dbReference>
<sequence length="100" mass="11729">MANHIGMYDFKMKPTIYFKFSDGSDELIYNLRTRLAAVCHLEWNKGPESRFPKSSGQCPKVIAFEMPNKYCWSLLNKFLLYQESNNLWAHNRSQGVFNSK</sequence>
<accession>A0A4Y2LW20</accession>
<dbReference type="AlphaFoldDB" id="A0A4Y2LW20"/>
<protein>
    <submittedName>
        <fullName evidence="1">Uncharacterized protein</fullName>
    </submittedName>
</protein>
<organism evidence="1 2">
    <name type="scientific">Araneus ventricosus</name>
    <name type="common">Orbweaver spider</name>
    <name type="synonym">Epeira ventricosa</name>
    <dbReference type="NCBI Taxonomy" id="182803"/>
    <lineage>
        <taxon>Eukaryota</taxon>
        <taxon>Metazoa</taxon>
        <taxon>Ecdysozoa</taxon>
        <taxon>Arthropoda</taxon>
        <taxon>Chelicerata</taxon>
        <taxon>Arachnida</taxon>
        <taxon>Araneae</taxon>
        <taxon>Araneomorphae</taxon>
        <taxon>Entelegynae</taxon>
        <taxon>Araneoidea</taxon>
        <taxon>Araneidae</taxon>
        <taxon>Araneus</taxon>
    </lineage>
</organism>
<comment type="caution">
    <text evidence="1">The sequence shown here is derived from an EMBL/GenBank/DDBJ whole genome shotgun (WGS) entry which is preliminary data.</text>
</comment>
<evidence type="ECO:0000313" key="1">
    <source>
        <dbReference type="EMBL" id="GBN19015.1"/>
    </source>
</evidence>